<comment type="caution">
    <text evidence="1">The sequence shown here is derived from an EMBL/GenBank/DDBJ whole genome shotgun (WGS) entry which is preliminary data.</text>
</comment>
<dbReference type="Gene3D" id="3.40.50.150">
    <property type="entry name" value="Vaccinia Virus protein VP39"/>
    <property type="match status" value="1"/>
</dbReference>
<proteinExistence type="predicted"/>
<organism evidence="1 2">
    <name type="scientific">Candidatus Yanofskybacteria bacterium CG10_big_fil_rev_8_21_14_0_10_37_15</name>
    <dbReference type="NCBI Taxonomy" id="1975097"/>
    <lineage>
        <taxon>Bacteria</taxon>
        <taxon>Candidatus Yanofskyibacteriota</taxon>
    </lineage>
</organism>
<gene>
    <name evidence="1" type="ORF">COV30_01120</name>
</gene>
<name>A0A2H0R5X8_9BACT</name>
<dbReference type="AlphaFoldDB" id="A0A2H0R5X8"/>
<keyword evidence="1" id="KW-0808">Transferase</keyword>
<evidence type="ECO:0000313" key="2">
    <source>
        <dbReference type="Proteomes" id="UP000230208"/>
    </source>
</evidence>
<dbReference type="CDD" id="cd02440">
    <property type="entry name" value="AdoMet_MTases"/>
    <property type="match status" value="1"/>
</dbReference>
<dbReference type="Pfam" id="PF13489">
    <property type="entry name" value="Methyltransf_23"/>
    <property type="match status" value="1"/>
</dbReference>
<dbReference type="SUPFAM" id="SSF53335">
    <property type="entry name" value="S-adenosyl-L-methionine-dependent methyltransferases"/>
    <property type="match status" value="1"/>
</dbReference>
<sequence>MTRENYYQDKSIHYGVAHTRLKRILDLVGNLSNKRVLDVGCARGYIGSKVKSMGNFVVGVDISQSAVEKAKEVLDEVYVYDLEKDCPKFGEKFDLAILPEVLEHVFDPVEVLKKINSNLNDDGEIIITTPNIMLWTSRVKLLLGKFEYTDQGLMDFGHIRFFTYKYLNKVLRDSGFEIVKEHSIIFPGKLTRILKRWPSLFATQFIIKAKKIV</sequence>
<dbReference type="Proteomes" id="UP000230208">
    <property type="component" value="Unassembled WGS sequence"/>
</dbReference>
<dbReference type="PANTHER" id="PTHR43861">
    <property type="entry name" value="TRANS-ACONITATE 2-METHYLTRANSFERASE-RELATED"/>
    <property type="match status" value="1"/>
</dbReference>
<dbReference type="InterPro" id="IPR029063">
    <property type="entry name" value="SAM-dependent_MTases_sf"/>
</dbReference>
<evidence type="ECO:0000313" key="1">
    <source>
        <dbReference type="EMBL" id="PIR41931.1"/>
    </source>
</evidence>
<accession>A0A2H0R5X8</accession>
<reference evidence="1 2" key="1">
    <citation type="submission" date="2017-09" db="EMBL/GenBank/DDBJ databases">
        <title>Depth-based differentiation of microbial function through sediment-hosted aquifers and enrichment of novel symbionts in the deep terrestrial subsurface.</title>
        <authorList>
            <person name="Probst A.J."/>
            <person name="Ladd B."/>
            <person name="Jarett J.K."/>
            <person name="Geller-Mcgrath D.E."/>
            <person name="Sieber C.M."/>
            <person name="Emerson J.B."/>
            <person name="Anantharaman K."/>
            <person name="Thomas B.C."/>
            <person name="Malmstrom R."/>
            <person name="Stieglmeier M."/>
            <person name="Klingl A."/>
            <person name="Woyke T."/>
            <person name="Ryan C.M."/>
            <person name="Banfield J.F."/>
        </authorList>
    </citation>
    <scope>NUCLEOTIDE SEQUENCE [LARGE SCALE GENOMIC DNA]</scope>
    <source>
        <strain evidence="1">CG10_big_fil_rev_8_21_14_0_10_37_15</strain>
    </source>
</reference>
<protein>
    <submittedName>
        <fullName evidence="1">Methyltransferase type 11</fullName>
    </submittedName>
</protein>
<keyword evidence="1" id="KW-0489">Methyltransferase</keyword>
<dbReference type="EMBL" id="PCXP01000016">
    <property type="protein sequence ID" value="PIR41931.1"/>
    <property type="molecule type" value="Genomic_DNA"/>
</dbReference>
<dbReference type="GO" id="GO:0008168">
    <property type="term" value="F:methyltransferase activity"/>
    <property type="evidence" value="ECO:0007669"/>
    <property type="project" value="UniProtKB-KW"/>
</dbReference>
<dbReference type="GO" id="GO:0032259">
    <property type="term" value="P:methylation"/>
    <property type="evidence" value="ECO:0007669"/>
    <property type="project" value="UniProtKB-KW"/>
</dbReference>